<evidence type="ECO:0000313" key="2">
    <source>
        <dbReference type="EMBL" id="PIM52522.1"/>
    </source>
</evidence>
<dbReference type="EMBL" id="PEOG01000036">
    <property type="protein sequence ID" value="PIM52522.1"/>
    <property type="molecule type" value="Genomic_DNA"/>
</dbReference>
<dbReference type="AlphaFoldDB" id="A0A2G9C857"/>
<evidence type="ECO:0008006" key="4">
    <source>
        <dbReference type="Google" id="ProtNLM"/>
    </source>
</evidence>
<gene>
    <name evidence="2" type="ORF">CS062_14345</name>
</gene>
<keyword evidence="1" id="KW-0472">Membrane</keyword>
<keyword evidence="3" id="KW-1185">Reference proteome</keyword>
<name>A0A2G9C857_9BURK</name>
<protein>
    <recommendedName>
        <fullName evidence="4">Transmembrane protein</fullName>
    </recommendedName>
</protein>
<feature type="transmembrane region" description="Helical" evidence="1">
    <location>
        <begin position="200"/>
        <end position="225"/>
    </location>
</feature>
<evidence type="ECO:0000256" key="1">
    <source>
        <dbReference type="SAM" id="Phobius"/>
    </source>
</evidence>
<proteinExistence type="predicted"/>
<evidence type="ECO:0000313" key="3">
    <source>
        <dbReference type="Proteomes" id="UP000231501"/>
    </source>
</evidence>
<dbReference type="Proteomes" id="UP000231501">
    <property type="component" value="Unassembled WGS sequence"/>
</dbReference>
<comment type="caution">
    <text evidence="2">The sequence shown here is derived from an EMBL/GenBank/DDBJ whole genome shotgun (WGS) entry which is preliminary data.</text>
</comment>
<dbReference type="OrthoDB" id="5298483at2"/>
<feature type="transmembrane region" description="Helical" evidence="1">
    <location>
        <begin position="159"/>
        <end position="179"/>
    </location>
</feature>
<feature type="transmembrane region" description="Helical" evidence="1">
    <location>
        <begin position="100"/>
        <end position="120"/>
    </location>
</feature>
<organism evidence="2 3">
    <name type="scientific">Roseateles chitinivorans</name>
    <dbReference type="NCBI Taxonomy" id="2917965"/>
    <lineage>
        <taxon>Bacteria</taxon>
        <taxon>Pseudomonadati</taxon>
        <taxon>Pseudomonadota</taxon>
        <taxon>Betaproteobacteria</taxon>
        <taxon>Burkholderiales</taxon>
        <taxon>Sphaerotilaceae</taxon>
        <taxon>Roseateles</taxon>
    </lineage>
</organism>
<feature type="transmembrane region" description="Helical" evidence="1">
    <location>
        <begin position="231"/>
        <end position="255"/>
    </location>
</feature>
<dbReference type="RefSeq" id="WP_099862306.1">
    <property type="nucleotide sequence ID" value="NZ_PEOG01000036.1"/>
</dbReference>
<keyword evidence="1" id="KW-1133">Transmembrane helix</keyword>
<dbReference type="InterPro" id="IPR047798">
    <property type="entry name" value="BPSS1780-like"/>
</dbReference>
<dbReference type="NCBIfam" id="NF041043">
    <property type="entry name" value="BPSS1780_fam"/>
    <property type="match status" value="1"/>
</dbReference>
<feature type="transmembrane region" description="Helical" evidence="1">
    <location>
        <begin position="28"/>
        <end position="48"/>
    </location>
</feature>
<reference evidence="2 3" key="1">
    <citation type="submission" date="2017-11" db="EMBL/GenBank/DDBJ databases">
        <title>Draft genome sequence of Mitsuaria sp. HWN-4.</title>
        <authorList>
            <person name="Gundlapally S.R."/>
        </authorList>
    </citation>
    <scope>NUCLEOTIDE SEQUENCE [LARGE SCALE GENOMIC DNA]</scope>
    <source>
        <strain evidence="2 3">HWN-4</strain>
    </source>
</reference>
<accession>A0A2G9C857</accession>
<keyword evidence="1" id="KW-0812">Transmembrane</keyword>
<sequence>MMLHLQSVPPRNGLLWVRHGLKVLQRKPIALIGLFGLFALFNIAINFVPLIGQLLSAGSLPLMSLGFMLAAHQVLQAQTPTASVFLQPLRLTPERRRAQLLLGLACALSLMAAGALSLLVDGGALLTLLEMRQSGQSDAAIEAAMAANPMLFFGGLLRMVLLMAVLVPFTLAPALIHWGGQGVMQSLFSSVLGLWRNKGAYALFGVAWIGLSFAGLIVLTLFAVLLGQPGLAQVLAVPLVMALATAQFCSMYFVFIDCFMFGAPRDLPESSGTPGTPG</sequence>